<comment type="caution">
    <text evidence="5">The sequence shown here is derived from an EMBL/GenBank/DDBJ whole genome shotgun (WGS) entry which is preliminary data.</text>
</comment>
<name>A0A813F3F9_POLGL</name>
<dbReference type="Pfam" id="PF03109">
    <property type="entry name" value="ABC1"/>
    <property type="match status" value="2"/>
</dbReference>
<dbReference type="Gene3D" id="3.90.550.10">
    <property type="entry name" value="Spore Coat Polysaccharide Biosynthesis Protein SpsA, Chain A"/>
    <property type="match status" value="1"/>
</dbReference>
<dbReference type="SUPFAM" id="SSF53448">
    <property type="entry name" value="Nucleotide-diphospho-sugar transferases"/>
    <property type="match status" value="1"/>
</dbReference>
<keyword evidence="6" id="KW-1185">Reference proteome</keyword>
<evidence type="ECO:0000259" key="4">
    <source>
        <dbReference type="Pfam" id="PF03407"/>
    </source>
</evidence>
<dbReference type="InterPro" id="IPR051130">
    <property type="entry name" value="Mito_struct-func_regulator"/>
</dbReference>
<feature type="chain" id="PRO_5032764855" description="ABC1 atypical kinase-like domain-containing protein" evidence="2">
    <location>
        <begin position="21"/>
        <end position="1450"/>
    </location>
</feature>
<feature type="domain" description="ABC1 atypical kinase-like" evidence="3">
    <location>
        <begin position="997"/>
        <end position="1162"/>
    </location>
</feature>
<keyword evidence="2" id="KW-0732">Signal</keyword>
<dbReference type="Proteomes" id="UP000654075">
    <property type="component" value="Unassembled WGS sequence"/>
</dbReference>
<evidence type="ECO:0000256" key="2">
    <source>
        <dbReference type="SAM" id="SignalP"/>
    </source>
</evidence>
<comment type="similarity">
    <text evidence="1">Belongs to the glycosyltransferase 77 family.</text>
</comment>
<dbReference type="Pfam" id="PF03407">
    <property type="entry name" value="Nucleotid_trans"/>
    <property type="match status" value="1"/>
</dbReference>
<sequence>MCSGWISALCTLVLLHELAGEHDCDPSSSGSMSRAACSSIADAGKLTVPFTLLEALAEVRLEEGEPPTSAAALRESLVLVRPGAGLADTLVGARRKEVPRRMMLPLPKEYFVQMAGPEKLVILGWTTGAPAEGEKLSRTALAVNLALSIRKHAPQLESRFAYISMDTFAHEVMEEYGFNSVLCEAGPCRSTDLKDDIWKMRWYLMLTMTSFGLSVLVVDADIVFLGDPTKEFARDSDMEVMTDHFFPERHLWEPWVRVEDHINTGFVLVRPAEPVRFLIADFLEENWLSEQGSVRRDGMDQRVFNHFIVRRMSADVPQVIGRYGDATWGRPQQIVPTWPMRQVSIRILNPARIAHGMNFFWRRAHLLDPEIGHLPAVAHVNGADPKEYFLRDRHVWFVDDWQERFGSSPKFLIYTHPPGQTLEGDFARLSAALEAAKMLKRQLVLPNTMNCQNTPAYRVWNLDVTVQRETERGNCTFDYFSWAKNVLDTYAGFVVESGLVQHPEFQQLLEDSVAPLPRLSAWPKSLSSFGGGYDRWLDELLPAAPAVAVIQQDILEVREALRQRLHMEEWDSHTCIFQQFPHQVNVCRDDRYVGRFGKGAQCDPAPDQAACGFHGFTCCMSFWGYSEKLEIFTGARWDLPCNCGLGSSCVLTKSHEMDREEQQYIRKCCANAEQPSPQEHCMLVPPQRSLTIYGDSHFYSSYMLNDFLDCRIDPPRAMERCREHRAGTLLDTDPSRALLHCGSMIAGLALFRGRYDRAFKWLEHLHWLRRRPGAPCPLSMETGQLAHNVTQVGIGSDWKLRHDVEQLKYISKLPRRQQVSPYAPLAPPEFATSLAEALSQLLDELRQPISAPTVNAVTPASAALAEGGRLASQGCPGEFFQGVFVYKGSSGECGLRLHAIFALSFSSSSARQSLSLEVFLASGSEVTCFQPGSTSYKCAKNAPLAIREAEVSRLNRQCADQTLSLILGLKGYYIKAAQTLCGAGQFPPEFDEAFGVLLDQCPKEPFEVVQNILEEELGCSLWDIFTEFDTEAIAAASIGQVHFATLADGTKVAVKVQYPDVEKFFQIDVDTVSFALQVLGMASQVKEVFGTMQKQFKQEFDYRQEASIMREVAENVMPHFGRKVTIPLPIDALHPSCPPGTESLCTCKVLTMERLDGTPIRQHILPLLKMFAEAHGTTVEELKKMMNTKDLSKIDMDNAAVRRAMNMGEVSQCQSQALIAAVQTRNLAAKLVGGCFAGCFHATPPQWARTKMAVPVNGPQLSRRLYEVHGFEIFQNGLFNSDPHAGNVLIMPDGRLGLIDYGAVMRLTEEQRFYFAKMVIAIADEDDDAVPPNFWGCGFRSKNQDPRLALLLAHVFFNRGPYKHDMNRLSPKVGLPINADILTLDSYIRGGKIDDILEFPGHLVLLQRCSMVLSGIGMELGAGRLSSAKMLKPQAVLWLKKRPDLEALSS</sequence>
<feature type="domain" description="Nucleotide-diphospho-sugar transferase" evidence="4">
    <location>
        <begin position="163"/>
        <end position="363"/>
    </location>
</feature>
<evidence type="ECO:0000313" key="6">
    <source>
        <dbReference type="Proteomes" id="UP000654075"/>
    </source>
</evidence>
<reference evidence="5" key="1">
    <citation type="submission" date="2021-02" db="EMBL/GenBank/DDBJ databases">
        <authorList>
            <person name="Dougan E. K."/>
            <person name="Rhodes N."/>
            <person name="Thang M."/>
            <person name="Chan C."/>
        </authorList>
    </citation>
    <scope>NUCLEOTIDE SEQUENCE</scope>
</reference>
<dbReference type="InterPro" id="IPR029044">
    <property type="entry name" value="Nucleotide-diphossugar_trans"/>
</dbReference>
<feature type="signal peptide" evidence="2">
    <location>
        <begin position="1"/>
        <end position="20"/>
    </location>
</feature>
<evidence type="ECO:0000259" key="3">
    <source>
        <dbReference type="Pfam" id="PF03109"/>
    </source>
</evidence>
<dbReference type="PANTHER" id="PTHR43173:SF34">
    <property type="entry name" value="ABC1 ATYPICAL KINASE-LIKE DOMAIN-CONTAINING PROTEIN"/>
    <property type="match status" value="1"/>
</dbReference>
<dbReference type="CDD" id="cd05121">
    <property type="entry name" value="ABC1_ADCK3-like"/>
    <property type="match status" value="1"/>
</dbReference>
<dbReference type="InterPro" id="IPR011009">
    <property type="entry name" value="Kinase-like_dom_sf"/>
</dbReference>
<gene>
    <name evidence="5" type="ORF">PGLA1383_LOCUS24002</name>
</gene>
<evidence type="ECO:0000313" key="5">
    <source>
        <dbReference type="EMBL" id="CAE8605983.1"/>
    </source>
</evidence>
<evidence type="ECO:0000256" key="1">
    <source>
        <dbReference type="ARBA" id="ARBA00007033"/>
    </source>
</evidence>
<protein>
    <recommendedName>
        <fullName evidence="7">ABC1 atypical kinase-like domain-containing protein</fullName>
    </recommendedName>
</protein>
<organism evidence="5 6">
    <name type="scientific">Polarella glacialis</name>
    <name type="common">Dinoflagellate</name>
    <dbReference type="NCBI Taxonomy" id="89957"/>
    <lineage>
        <taxon>Eukaryota</taxon>
        <taxon>Sar</taxon>
        <taxon>Alveolata</taxon>
        <taxon>Dinophyceae</taxon>
        <taxon>Suessiales</taxon>
        <taxon>Suessiaceae</taxon>
        <taxon>Polarella</taxon>
    </lineage>
</organism>
<dbReference type="PANTHER" id="PTHR43173">
    <property type="entry name" value="ABC1 FAMILY PROTEIN"/>
    <property type="match status" value="1"/>
</dbReference>
<proteinExistence type="inferred from homology"/>
<dbReference type="InterPro" id="IPR005069">
    <property type="entry name" value="Nucl-diP-sugar_transferase"/>
</dbReference>
<dbReference type="EMBL" id="CAJNNV010018497">
    <property type="protein sequence ID" value="CAE8605983.1"/>
    <property type="molecule type" value="Genomic_DNA"/>
</dbReference>
<feature type="domain" description="ABC1 atypical kinase-like" evidence="3">
    <location>
        <begin position="1257"/>
        <end position="1330"/>
    </location>
</feature>
<dbReference type="SUPFAM" id="SSF56112">
    <property type="entry name" value="Protein kinase-like (PK-like)"/>
    <property type="match status" value="1"/>
</dbReference>
<evidence type="ECO:0008006" key="7">
    <source>
        <dbReference type="Google" id="ProtNLM"/>
    </source>
</evidence>
<dbReference type="OrthoDB" id="427480at2759"/>
<dbReference type="InterPro" id="IPR004147">
    <property type="entry name" value="ABC1_dom"/>
</dbReference>
<accession>A0A813F3F9</accession>